<dbReference type="CDD" id="cd17574">
    <property type="entry name" value="REC_OmpR"/>
    <property type="match status" value="1"/>
</dbReference>
<dbReference type="Proteomes" id="UP000770785">
    <property type="component" value="Unassembled WGS sequence"/>
</dbReference>
<evidence type="ECO:0000313" key="4">
    <source>
        <dbReference type="EMBL" id="NJC25935.1"/>
    </source>
</evidence>
<comment type="caution">
    <text evidence="4">The sequence shown here is derived from an EMBL/GenBank/DDBJ whole genome shotgun (WGS) entry which is preliminary data.</text>
</comment>
<dbReference type="SMART" id="SM00448">
    <property type="entry name" value="REC"/>
    <property type="match status" value="1"/>
</dbReference>
<keyword evidence="1 2" id="KW-0597">Phosphoprotein</keyword>
<evidence type="ECO:0000259" key="3">
    <source>
        <dbReference type="PROSITE" id="PS50110"/>
    </source>
</evidence>
<keyword evidence="4" id="KW-0238">DNA-binding</keyword>
<reference evidence="4 5" key="1">
    <citation type="submission" date="2020-03" db="EMBL/GenBank/DDBJ databases">
        <title>Genomic Encyclopedia of Type Strains, Phase IV (KMG-IV): sequencing the most valuable type-strain genomes for metagenomic binning, comparative biology and taxonomic classification.</title>
        <authorList>
            <person name="Goeker M."/>
        </authorList>
    </citation>
    <scope>NUCLEOTIDE SEQUENCE [LARGE SCALE GENOMIC DNA]</scope>
    <source>
        <strain evidence="4 5">DSM 105096</strain>
    </source>
</reference>
<dbReference type="PANTHER" id="PTHR44591:SF3">
    <property type="entry name" value="RESPONSE REGULATORY DOMAIN-CONTAINING PROTEIN"/>
    <property type="match status" value="1"/>
</dbReference>
<dbReference type="PROSITE" id="PS50110">
    <property type="entry name" value="RESPONSE_REGULATORY"/>
    <property type="match status" value="1"/>
</dbReference>
<keyword evidence="5" id="KW-1185">Reference proteome</keyword>
<feature type="domain" description="Response regulatory" evidence="3">
    <location>
        <begin position="4"/>
        <end position="120"/>
    </location>
</feature>
<protein>
    <submittedName>
        <fullName evidence="4">DNA-binding response OmpR family regulator</fullName>
    </submittedName>
</protein>
<dbReference type="InterPro" id="IPR050595">
    <property type="entry name" value="Bact_response_regulator"/>
</dbReference>
<evidence type="ECO:0000256" key="1">
    <source>
        <dbReference type="ARBA" id="ARBA00022553"/>
    </source>
</evidence>
<feature type="modified residue" description="4-aspartylphosphate" evidence="2">
    <location>
        <position position="53"/>
    </location>
</feature>
<accession>A0ABX0X9J0</accession>
<gene>
    <name evidence="4" type="ORF">GGR27_001434</name>
</gene>
<dbReference type="Pfam" id="PF00072">
    <property type="entry name" value="Response_reg"/>
    <property type="match status" value="1"/>
</dbReference>
<dbReference type="InterPro" id="IPR001789">
    <property type="entry name" value="Sig_transdc_resp-reg_receiver"/>
</dbReference>
<name>A0ABX0X9J0_9BACT</name>
<dbReference type="SUPFAM" id="SSF52172">
    <property type="entry name" value="CheY-like"/>
    <property type="match status" value="1"/>
</dbReference>
<sequence length="127" mass="14258">MTHKILVVDDEQSILLAIRTLLELEGFEVEVAADGQSGLALYRSFRPDLILVDVMMPKLNGYDMVRQIRADSNSLDTRIVYLTAKGMEDNRREGYATGGDDYIVKPYAMEELLETVHGNLPPRAGEK</sequence>
<evidence type="ECO:0000313" key="5">
    <source>
        <dbReference type="Proteomes" id="UP000770785"/>
    </source>
</evidence>
<evidence type="ECO:0000256" key="2">
    <source>
        <dbReference type="PROSITE-ProRule" id="PRU00169"/>
    </source>
</evidence>
<dbReference type="EMBL" id="JAATJH010000002">
    <property type="protein sequence ID" value="NJC25935.1"/>
    <property type="molecule type" value="Genomic_DNA"/>
</dbReference>
<proteinExistence type="predicted"/>
<dbReference type="GO" id="GO:0003677">
    <property type="term" value="F:DNA binding"/>
    <property type="evidence" value="ECO:0007669"/>
    <property type="project" value="UniProtKB-KW"/>
</dbReference>
<dbReference type="PANTHER" id="PTHR44591">
    <property type="entry name" value="STRESS RESPONSE REGULATOR PROTEIN 1"/>
    <property type="match status" value="1"/>
</dbReference>
<dbReference type="RefSeq" id="WP_168036704.1">
    <property type="nucleotide sequence ID" value="NZ_JAATJH010000002.1"/>
</dbReference>
<dbReference type="Gene3D" id="3.40.50.2300">
    <property type="match status" value="1"/>
</dbReference>
<dbReference type="InterPro" id="IPR011006">
    <property type="entry name" value="CheY-like_superfamily"/>
</dbReference>
<organism evidence="4 5">
    <name type="scientific">Neolewinella antarctica</name>
    <dbReference type="NCBI Taxonomy" id="442734"/>
    <lineage>
        <taxon>Bacteria</taxon>
        <taxon>Pseudomonadati</taxon>
        <taxon>Bacteroidota</taxon>
        <taxon>Saprospiria</taxon>
        <taxon>Saprospirales</taxon>
        <taxon>Lewinellaceae</taxon>
        <taxon>Neolewinella</taxon>
    </lineage>
</organism>